<evidence type="ECO:0000313" key="1">
    <source>
        <dbReference type="EMBL" id="MCS0659213.1"/>
    </source>
</evidence>
<dbReference type="RefSeq" id="WP_258812398.1">
    <property type="nucleotide sequence ID" value="NZ_JANUGU010000004.1"/>
</dbReference>
<keyword evidence="1" id="KW-0378">Hydrolase</keyword>
<protein>
    <submittedName>
        <fullName evidence="1">Metal-dependent hydrolase</fullName>
    </submittedName>
</protein>
<dbReference type="EMBL" id="JANUGU010000004">
    <property type="protein sequence ID" value="MCS0659213.1"/>
    <property type="molecule type" value="Genomic_DNA"/>
</dbReference>
<dbReference type="PANTHER" id="PTHR39456:SF1">
    <property type="entry name" value="METAL-DEPENDENT HYDROLASE"/>
    <property type="match status" value="1"/>
</dbReference>
<organism evidence="1 2">
    <name type="scientific">Massilia terrae</name>
    <dbReference type="NCBI Taxonomy" id="1811224"/>
    <lineage>
        <taxon>Bacteria</taxon>
        <taxon>Pseudomonadati</taxon>
        <taxon>Pseudomonadota</taxon>
        <taxon>Betaproteobacteria</taxon>
        <taxon>Burkholderiales</taxon>
        <taxon>Oxalobacteraceae</taxon>
        <taxon>Telluria group</taxon>
        <taxon>Massilia</taxon>
    </lineage>
</organism>
<dbReference type="Proteomes" id="UP001204621">
    <property type="component" value="Unassembled WGS sequence"/>
</dbReference>
<dbReference type="PIRSF" id="PIRSF007580">
    <property type="entry name" value="UCP07580"/>
    <property type="match status" value="1"/>
</dbReference>
<dbReference type="Pfam" id="PF10118">
    <property type="entry name" value="Metal_hydrol"/>
    <property type="match status" value="1"/>
</dbReference>
<gene>
    <name evidence="1" type="ORF">NX778_14175</name>
</gene>
<accession>A0ABT2D1H3</accession>
<evidence type="ECO:0000313" key="2">
    <source>
        <dbReference type="Proteomes" id="UP001204621"/>
    </source>
</evidence>
<keyword evidence="2" id="KW-1185">Reference proteome</keyword>
<dbReference type="InterPro" id="IPR016516">
    <property type="entry name" value="UCP07580"/>
</dbReference>
<dbReference type="GO" id="GO:0016787">
    <property type="term" value="F:hydrolase activity"/>
    <property type="evidence" value="ECO:0007669"/>
    <property type="project" value="UniProtKB-KW"/>
</dbReference>
<dbReference type="PANTHER" id="PTHR39456">
    <property type="entry name" value="METAL-DEPENDENT HYDROLASE"/>
    <property type="match status" value="1"/>
</dbReference>
<proteinExistence type="predicted"/>
<dbReference type="InterPro" id="IPR009078">
    <property type="entry name" value="Ferritin-like_SF"/>
</dbReference>
<comment type="caution">
    <text evidence="1">The sequence shown here is derived from an EMBL/GenBank/DDBJ whole genome shotgun (WGS) entry which is preliminary data.</text>
</comment>
<sequence length="269" mass="31020">MSSITVRKLDVDLSGGFPRHWLNGDAYRTHFFNALSMSFPIGEQMFIDSLRAAAQWVEPELADSIREFVGQEASHRFVHIQYNAQLAGQGFDYTIEKSLADRVRLVSRLDIRSRVAVTAALEHYTAVLADGVLRYPEWLDGADPQLRLLWNWHAAEETEHKAVAFDVYQAIGGGYARRVLWFLHVSLLFWLDAFRQTAYNLKHDGTLWRRSTWASAGRMWFGRRGMAWHFLRPGLQYLKPSFHPWQHDNRALAEGGLSRNRTAFRTVGQ</sequence>
<reference evidence="1 2" key="1">
    <citation type="submission" date="2022-08" db="EMBL/GenBank/DDBJ databases">
        <title>Reclassification of Massilia species as members of the genera Telluria, Duganella, Pseudoduganella, Mokoshia gen. nov. and Zemynaea gen. nov. using orthogonal and non-orthogonal genome-based approaches.</title>
        <authorList>
            <person name="Bowman J.P."/>
        </authorList>
    </citation>
    <scope>NUCLEOTIDE SEQUENCE [LARGE SCALE GENOMIC DNA]</scope>
    <source>
        <strain evidence="1 2">JCM 31606</strain>
    </source>
</reference>
<dbReference type="SUPFAM" id="SSF47240">
    <property type="entry name" value="Ferritin-like"/>
    <property type="match status" value="1"/>
</dbReference>
<name>A0ABT2D1H3_9BURK</name>